<dbReference type="RefSeq" id="WP_145379183.1">
    <property type="nucleotide sequence ID" value="NZ_CP036276.1"/>
</dbReference>
<feature type="domain" description="DUF1559" evidence="3">
    <location>
        <begin position="35"/>
        <end position="341"/>
    </location>
</feature>
<sequence length="645" mass="70701">MSNDERSGLGLRDVIVALVVLNLVVFLGLPAVEYAREAARNHTCTNNLSRLGVALHAYHDQYACLPPAAVWGSEGLDLPELFSHKDPTPVHVTRENWVQLLLPYLGEEELASQFDRTVPVVDPLNAAARTFELTAMHCPADTFNRPDNHYQLMLAGGESVSFARGNYAINGGSEYVPTQFGTLSNPGPTENGYHFSEETRAFQWYGNGIAGINKSFALDEIRNGTETMVAIEEVRAGIAPIDPRGVWAFGQIGGSITWGHGVTGDDGGPNFQLETGRADDILGGPTLVEQIGEEVLFNEKMSVCPYCNENFQATARSQHAGGVNVLMLSGAVHFVSDNVEPTLWHVMHARDSPPDIFTDTYAQELKGNYDYGEAVPSGSAAETSLDGAVEQKAFTNSVGLKFQLVPAGDFEMGVPDKDQFLPFPADAIPHPVTLTKPFYMGVCEVTQQQFQTVMGYNPSGHALEGQLKDVITISDTFQCPVENVSWDEATKFCQRLSDLPEEKAASRRYRLPTEAEWEYCCRAGTQGEIAFNKEWDPQDDSGEIAGKMTPPQPVSTMPVGSYSPNAFGMHDMCGNVFEWVADYRAQGYYNRSSERDPPGPAAGYLRVIRGWHWVATGPNCKVYVANPPWVGSPYIGFRVVCETVE</sequence>
<dbReference type="GO" id="GO:0004674">
    <property type="term" value="F:protein serine/threonine kinase activity"/>
    <property type="evidence" value="ECO:0007669"/>
    <property type="project" value="UniProtKB-EC"/>
</dbReference>
<dbReference type="PANTHER" id="PTHR23150">
    <property type="entry name" value="SULFATASE MODIFYING FACTOR 1, 2"/>
    <property type="match status" value="1"/>
</dbReference>
<feature type="domain" description="Sulfatase-modifying factor enzyme-like" evidence="2">
    <location>
        <begin position="404"/>
        <end position="640"/>
    </location>
</feature>
<name>A0A517ZW29_9PLAN</name>
<dbReference type="EC" id="2.7.11.1" evidence="4"/>
<protein>
    <submittedName>
        <fullName evidence="4">Serine/threonine-protein kinase pkn1</fullName>
        <ecNumber evidence="4">2.7.11.1</ecNumber>
    </submittedName>
</protein>
<keyword evidence="1" id="KW-1133">Transmembrane helix</keyword>
<keyword evidence="5" id="KW-1185">Reference proteome</keyword>
<keyword evidence="4" id="KW-0418">Kinase</keyword>
<dbReference type="InterPro" id="IPR011453">
    <property type="entry name" value="DUF1559"/>
</dbReference>
<gene>
    <name evidence="4" type="primary">pkn1_6</name>
    <name evidence="4" type="ORF">Mal52_52150</name>
</gene>
<dbReference type="InterPro" id="IPR005532">
    <property type="entry name" value="SUMF_dom"/>
</dbReference>
<keyword evidence="4" id="KW-0808">Transferase</keyword>
<reference evidence="4 5" key="1">
    <citation type="submission" date="2019-02" db="EMBL/GenBank/DDBJ databases">
        <title>Deep-cultivation of Planctomycetes and their phenomic and genomic characterization uncovers novel biology.</title>
        <authorList>
            <person name="Wiegand S."/>
            <person name="Jogler M."/>
            <person name="Boedeker C."/>
            <person name="Pinto D."/>
            <person name="Vollmers J."/>
            <person name="Rivas-Marin E."/>
            <person name="Kohn T."/>
            <person name="Peeters S.H."/>
            <person name="Heuer A."/>
            <person name="Rast P."/>
            <person name="Oberbeckmann S."/>
            <person name="Bunk B."/>
            <person name="Jeske O."/>
            <person name="Meyerdierks A."/>
            <person name="Storesund J.E."/>
            <person name="Kallscheuer N."/>
            <person name="Luecker S."/>
            <person name="Lage O.M."/>
            <person name="Pohl T."/>
            <person name="Merkel B.J."/>
            <person name="Hornburger P."/>
            <person name="Mueller R.-W."/>
            <person name="Bruemmer F."/>
            <person name="Labrenz M."/>
            <person name="Spormann A.M."/>
            <person name="Op den Camp H."/>
            <person name="Overmann J."/>
            <person name="Amann R."/>
            <person name="Jetten M.S.M."/>
            <person name="Mascher T."/>
            <person name="Medema M.H."/>
            <person name="Devos D.P."/>
            <person name="Kaster A.-K."/>
            <person name="Ovreas L."/>
            <person name="Rohde M."/>
            <person name="Galperin M.Y."/>
            <person name="Jogler C."/>
        </authorList>
    </citation>
    <scope>NUCLEOTIDE SEQUENCE [LARGE SCALE GENOMIC DNA]</scope>
    <source>
        <strain evidence="4 5">Mal52</strain>
    </source>
</reference>
<keyword evidence="1" id="KW-0472">Membrane</keyword>
<organism evidence="4 5">
    <name type="scientific">Symmachiella dynata</name>
    <dbReference type="NCBI Taxonomy" id="2527995"/>
    <lineage>
        <taxon>Bacteria</taxon>
        <taxon>Pseudomonadati</taxon>
        <taxon>Planctomycetota</taxon>
        <taxon>Planctomycetia</taxon>
        <taxon>Planctomycetales</taxon>
        <taxon>Planctomycetaceae</taxon>
        <taxon>Symmachiella</taxon>
    </lineage>
</organism>
<dbReference type="GO" id="GO:0120147">
    <property type="term" value="F:formylglycine-generating oxidase activity"/>
    <property type="evidence" value="ECO:0007669"/>
    <property type="project" value="TreeGrafter"/>
</dbReference>
<feature type="transmembrane region" description="Helical" evidence="1">
    <location>
        <begin position="14"/>
        <end position="32"/>
    </location>
</feature>
<dbReference type="PANTHER" id="PTHR23150:SF19">
    <property type="entry name" value="FORMYLGLYCINE-GENERATING ENZYME"/>
    <property type="match status" value="1"/>
</dbReference>
<evidence type="ECO:0000256" key="1">
    <source>
        <dbReference type="SAM" id="Phobius"/>
    </source>
</evidence>
<evidence type="ECO:0000259" key="3">
    <source>
        <dbReference type="Pfam" id="PF07596"/>
    </source>
</evidence>
<dbReference type="EMBL" id="CP036276">
    <property type="protein sequence ID" value="QDU46693.1"/>
    <property type="molecule type" value="Genomic_DNA"/>
</dbReference>
<evidence type="ECO:0000313" key="4">
    <source>
        <dbReference type="EMBL" id="QDU46693.1"/>
    </source>
</evidence>
<dbReference type="InterPro" id="IPR051043">
    <property type="entry name" value="Sulfatase_Mod_Factor_Kinase"/>
</dbReference>
<evidence type="ECO:0000259" key="2">
    <source>
        <dbReference type="Pfam" id="PF03781"/>
    </source>
</evidence>
<dbReference type="Gene3D" id="3.90.1580.10">
    <property type="entry name" value="paralog of FGE (formylglycine-generating enzyme)"/>
    <property type="match status" value="1"/>
</dbReference>
<keyword evidence="1" id="KW-0812">Transmembrane</keyword>
<dbReference type="Pfam" id="PF03781">
    <property type="entry name" value="FGE-sulfatase"/>
    <property type="match status" value="1"/>
</dbReference>
<evidence type="ECO:0000313" key="5">
    <source>
        <dbReference type="Proteomes" id="UP000319383"/>
    </source>
</evidence>
<dbReference type="Proteomes" id="UP000319383">
    <property type="component" value="Chromosome"/>
</dbReference>
<accession>A0A517ZW29</accession>
<dbReference type="InterPro" id="IPR016187">
    <property type="entry name" value="CTDL_fold"/>
</dbReference>
<dbReference type="Pfam" id="PF07596">
    <property type="entry name" value="SBP_bac_10"/>
    <property type="match status" value="1"/>
</dbReference>
<dbReference type="AlphaFoldDB" id="A0A517ZW29"/>
<proteinExistence type="predicted"/>
<dbReference type="KEGG" id="sdyn:Mal52_52150"/>
<dbReference type="SUPFAM" id="SSF56436">
    <property type="entry name" value="C-type lectin-like"/>
    <property type="match status" value="1"/>
</dbReference>
<dbReference type="InterPro" id="IPR042095">
    <property type="entry name" value="SUMF_sf"/>
</dbReference>